<sequence length="225" mass="25668">MEYSSVESFDLNGVQIKTAIIDIMNKKMIDEHISSLLRSATENRTYVIGFDIQFVFNTKTYNHYKASYRSRCANLNFCVGHSCLIIRLRQFFDFNRWSSSFTSVLNLLTVPDYTFVGVGIKHNLARLEEQYGIGCMNAVELGPLAASLMNKPRLSYCGVNELAFVVNNTDLRKYRPVSMDFDWGSVPLRPELAKLATVNVYSYYKIGNTLLGWDASFPSEPLFDE</sequence>
<dbReference type="SUPFAM" id="SSF53098">
    <property type="entry name" value="Ribonuclease H-like"/>
    <property type="match status" value="1"/>
</dbReference>
<dbReference type="EMBL" id="CATIWC010002188">
    <property type="protein sequence ID" value="CAI8584692.1"/>
    <property type="molecule type" value="Genomic_DNA"/>
</dbReference>
<evidence type="ECO:0000256" key="2">
    <source>
        <dbReference type="ARBA" id="ARBA00022801"/>
    </source>
</evidence>
<dbReference type="AlphaFoldDB" id="A0AAV0YGT0"/>
<keyword evidence="4" id="KW-1185">Reference proteome</keyword>
<evidence type="ECO:0008006" key="5">
    <source>
        <dbReference type="Google" id="ProtNLM"/>
    </source>
</evidence>
<comment type="caution">
    <text evidence="3">The sequence shown here is derived from an EMBL/GenBank/DDBJ whole genome shotgun (WGS) entry which is preliminary data.</text>
</comment>
<dbReference type="GO" id="GO:0005737">
    <property type="term" value="C:cytoplasm"/>
    <property type="evidence" value="ECO:0007669"/>
    <property type="project" value="TreeGrafter"/>
</dbReference>
<dbReference type="Proteomes" id="UP001157006">
    <property type="component" value="Unassembled WGS sequence"/>
</dbReference>
<dbReference type="PANTHER" id="PTHR13620">
    <property type="entry name" value="3-5 EXONUCLEASE"/>
    <property type="match status" value="1"/>
</dbReference>
<dbReference type="GO" id="GO:0005634">
    <property type="term" value="C:nucleus"/>
    <property type="evidence" value="ECO:0007669"/>
    <property type="project" value="TreeGrafter"/>
</dbReference>
<proteinExistence type="predicted"/>
<organism evidence="3 4">
    <name type="scientific">Vicia faba</name>
    <name type="common">Broad bean</name>
    <name type="synonym">Faba vulgaris</name>
    <dbReference type="NCBI Taxonomy" id="3906"/>
    <lineage>
        <taxon>Eukaryota</taxon>
        <taxon>Viridiplantae</taxon>
        <taxon>Streptophyta</taxon>
        <taxon>Embryophyta</taxon>
        <taxon>Tracheophyta</taxon>
        <taxon>Spermatophyta</taxon>
        <taxon>Magnoliopsida</taxon>
        <taxon>eudicotyledons</taxon>
        <taxon>Gunneridae</taxon>
        <taxon>Pentapetalae</taxon>
        <taxon>rosids</taxon>
        <taxon>fabids</taxon>
        <taxon>Fabales</taxon>
        <taxon>Fabaceae</taxon>
        <taxon>Papilionoideae</taxon>
        <taxon>50 kb inversion clade</taxon>
        <taxon>NPAAA clade</taxon>
        <taxon>Hologalegina</taxon>
        <taxon>IRL clade</taxon>
        <taxon>Fabeae</taxon>
        <taxon>Vicia</taxon>
    </lineage>
</organism>
<evidence type="ECO:0000313" key="4">
    <source>
        <dbReference type="Proteomes" id="UP001157006"/>
    </source>
</evidence>
<dbReference type="InterPro" id="IPR051132">
    <property type="entry name" value="3-5_Exonuclease_domain"/>
</dbReference>
<protein>
    <recommendedName>
        <fullName evidence="5">3'-5' exonuclease domain-containing protein</fullName>
    </recommendedName>
</protein>
<dbReference type="InterPro" id="IPR012337">
    <property type="entry name" value="RNaseH-like_sf"/>
</dbReference>
<reference evidence="3 4" key="1">
    <citation type="submission" date="2023-01" db="EMBL/GenBank/DDBJ databases">
        <authorList>
            <person name="Kreplak J."/>
        </authorList>
    </citation>
    <scope>NUCLEOTIDE SEQUENCE [LARGE SCALE GENOMIC DNA]</scope>
</reference>
<keyword evidence="2" id="KW-0378">Hydrolase</keyword>
<dbReference type="GO" id="GO:0008408">
    <property type="term" value="F:3'-5' exonuclease activity"/>
    <property type="evidence" value="ECO:0007669"/>
    <property type="project" value="TreeGrafter"/>
</dbReference>
<dbReference type="InterPro" id="IPR036397">
    <property type="entry name" value="RNaseH_sf"/>
</dbReference>
<dbReference type="GO" id="GO:0003676">
    <property type="term" value="F:nucleic acid binding"/>
    <property type="evidence" value="ECO:0007669"/>
    <property type="project" value="InterPro"/>
</dbReference>
<keyword evidence="1" id="KW-0540">Nuclease</keyword>
<evidence type="ECO:0000313" key="3">
    <source>
        <dbReference type="EMBL" id="CAI8584692.1"/>
    </source>
</evidence>
<evidence type="ECO:0000256" key="1">
    <source>
        <dbReference type="ARBA" id="ARBA00022722"/>
    </source>
</evidence>
<dbReference type="PANTHER" id="PTHR13620:SF121">
    <property type="entry name" value="EMB|CAB82946.1-RELATED"/>
    <property type="match status" value="1"/>
</dbReference>
<name>A0AAV0YGT0_VICFA</name>
<dbReference type="Gene3D" id="3.30.420.10">
    <property type="entry name" value="Ribonuclease H-like superfamily/Ribonuclease H"/>
    <property type="match status" value="1"/>
</dbReference>
<gene>
    <name evidence="3" type="ORF">VFH_U087680</name>
</gene>
<accession>A0AAV0YGT0</accession>